<protein>
    <recommendedName>
        <fullName evidence="3">adenosine deaminase</fullName>
        <ecNumber evidence="3">3.5.4.4</ecNumber>
    </recommendedName>
</protein>
<dbReference type="InterPro" id="IPR032466">
    <property type="entry name" value="Metal_Hydrolase"/>
</dbReference>
<dbReference type="GO" id="GO:0009897">
    <property type="term" value="C:external side of plasma membrane"/>
    <property type="evidence" value="ECO:0007669"/>
    <property type="project" value="TreeGrafter"/>
</dbReference>
<dbReference type="GO" id="GO:0043103">
    <property type="term" value="P:hypoxanthine salvage"/>
    <property type="evidence" value="ECO:0007669"/>
    <property type="project" value="TreeGrafter"/>
</dbReference>
<dbReference type="GO" id="GO:0046103">
    <property type="term" value="P:inosine biosynthetic process"/>
    <property type="evidence" value="ECO:0007669"/>
    <property type="project" value="TreeGrafter"/>
</dbReference>
<evidence type="ECO:0000313" key="8">
    <source>
        <dbReference type="EMBL" id="SVE26218.1"/>
    </source>
</evidence>
<reference evidence="8" key="1">
    <citation type="submission" date="2018-05" db="EMBL/GenBank/DDBJ databases">
        <authorList>
            <person name="Lanie J.A."/>
            <person name="Ng W.-L."/>
            <person name="Kazmierczak K.M."/>
            <person name="Andrzejewski T.M."/>
            <person name="Davidsen T.M."/>
            <person name="Wayne K.J."/>
            <person name="Tettelin H."/>
            <person name="Glass J.I."/>
            <person name="Rusch D."/>
            <person name="Podicherti R."/>
            <person name="Tsui H.-C.T."/>
            <person name="Winkler M.E."/>
        </authorList>
    </citation>
    <scope>NUCLEOTIDE SEQUENCE</scope>
</reference>
<dbReference type="GO" id="GO:0005829">
    <property type="term" value="C:cytosol"/>
    <property type="evidence" value="ECO:0007669"/>
    <property type="project" value="TreeGrafter"/>
</dbReference>
<evidence type="ECO:0000256" key="5">
    <source>
        <dbReference type="ARBA" id="ARBA00022801"/>
    </source>
</evidence>
<accession>A0A383C3M1</accession>
<name>A0A383C3M1_9ZZZZ</name>
<evidence type="ECO:0000256" key="4">
    <source>
        <dbReference type="ARBA" id="ARBA00022723"/>
    </source>
</evidence>
<keyword evidence="5" id="KW-0378">Hydrolase</keyword>
<keyword evidence="6" id="KW-0862">Zinc</keyword>
<comment type="similarity">
    <text evidence="2">Belongs to the metallo-dependent hydrolases superfamily. Adenosine and AMP deaminases family.</text>
</comment>
<dbReference type="GO" id="GO:0004000">
    <property type="term" value="F:adenosine deaminase activity"/>
    <property type="evidence" value="ECO:0007669"/>
    <property type="project" value="UniProtKB-ARBA"/>
</dbReference>
<evidence type="ECO:0000256" key="6">
    <source>
        <dbReference type="ARBA" id="ARBA00022833"/>
    </source>
</evidence>
<dbReference type="PANTHER" id="PTHR11409:SF43">
    <property type="entry name" value="ADENOSINE DEAMINASE"/>
    <property type="match status" value="1"/>
</dbReference>
<dbReference type="NCBIfam" id="TIGR01430">
    <property type="entry name" value="aden_deam"/>
    <property type="match status" value="1"/>
</dbReference>
<keyword evidence="4" id="KW-0479">Metal-binding</keyword>
<dbReference type="PANTHER" id="PTHR11409">
    <property type="entry name" value="ADENOSINE DEAMINASE"/>
    <property type="match status" value="1"/>
</dbReference>
<evidence type="ECO:0000256" key="1">
    <source>
        <dbReference type="ARBA" id="ARBA00001947"/>
    </source>
</evidence>
<dbReference type="GO" id="GO:0046872">
    <property type="term" value="F:metal ion binding"/>
    <property type="evidence" value="ECO:0007669"/>
    <property type="project" value="UniProtKB-KW"/>
</dbReference>
<dbReference type="GO" id="GO:0006154">
    <property type="term" value="P:adenosine catabolic process"/>
    <property type="evidence" value="ECO:0007669"/>
    <property type="project" value="TreeGrafter"/>
</dbReference>
<dbReference type="GO" id="GO:0060169">
    <property type="term" value="P:negative regulation of adenosine receptor signaling pathway"/>
    <property type="evidence" value="ECO:0007669"/>
    <property type="project" value="TreeGrafter"/>
</dbReference>
<dbReference type="EMBL" id="UINC01205167">
    <property type="protein sequence ID" value="SVE26218.1"/>
    <property type="molecule type" value="Genomic_DNA"/>
</dbReference>
<dbReference type="Gene3D" id="3.20.20.140">
    <property type="entry name" value="Metal-dependent hydrolases"/>
    <property type="match status" value="1"/>
</dbReference>
<dbReference type="Pfam" id="PF00962">
    <property type="entry name" value="A_deaminase"/>
    <property type="match status" value="1"/>
</dbReference>
<evidence type="ECO:0000256" key="3">
    <source>
        <dbReference type="ARBA" id="ARBA00012784"/>
    </source>
</evidence>
<sequence length="242" mass="27766">EDAASENVRYIEIRYSPILHTQKGLTPTESVEAVKKGLKKAEKDFNIRCGIIVCGIRSIKPEASLQLADLTLKYKNKGVVGFDLAGVEENFPAKDHREAFYMILNHNINATIHAGEAFGPESIHQAIHYCGAHRIGHGTRLKEDKELMQYVNDHRITLEVCILSNYHTKSVRSLKHHPVRYYYDQGIRITLNTDNRLISNTTMTDEFMLAHNLFGFNLYDFREVTITAIKSAFIHYKERKNM</sequence>
<comment type="cofactor">
    <cofactor evidence="1">
        <name>Zn(2+)</name>
        <dbReference type="ChEBI" id="CHEBI:29105"/>
    </cofactor>
</comment>
<feature type="non-terminal residue" evidence="8">
    <location>
        <position position="242"/>
    </location>
</feature>
<gene>
    <name evidence="8" type="ORF">METZ01_LOCUS479072</name>
</gene>
<feature type="non-terminal residue" evidence="8">
    <location>
        <position position="1"/>
    </location>
</feature>
<evidence type="ECO:0000256" key="2">
    <source>
        <dbReference type="ARBA" id="ARBA00006676"/>
    </source>
</evidence>
<dbReference type="SUPFAM" id="SSF51556">
    <property type="entry name" value="Metallo-dependent hydrolases"/>
    <property type="match status" value="1"/>
</dbReference>
<dbReference type="AlphaFoldDB" id="A0A383C3M1"/>
<organism evidence="8">
    <name type="scientific">marine metagenome</name>
    <dbReference type="NCBI Taxonomy" id="408172"/>
    <lineage>
        <taxon>unclassified sequences</taxon>
        <taxon>metagenomes</taxon>
        <taxon>ecological metagenomes</taxon>
    </lineage>
</organism>
<dbReference type="EC" id="3.5.4.4" evidence="3"/>
<evidence type="ECO:0000259" key="7">
    <source>
        <dbReference type="Pfam" id="PF00962"/>
    </source>
</evidence>
<dbReference type="InterPro" id="IPR001365">
    <property type="entry name" value="A_deaminase_dom"/>
</dbReference>
<dbReference type="InterPro" id="IPR006330">
    <property type="entry name" value="Ado/ade_deaminase"/>
</dbReference>
<proteinExistence type="inferred from homology"/>
<feature type="domain" description="Adenosine deaminase" evidence="7">
    <location>
        <begin position="1"/>
        <end position="241"/>
    </location>
</feature>